<dbReference type="Proteomes" id="UP000294215">
    <property type="component" value="Unassembled WGS sequence"/>
</dbReference>
<dbReference type="RefSeq" id="WP_130817785.1">
    <property type="nucleotide sequence ID" value="NZ_SIMR01000010.1"/>
</dbReference>
<accession>A0AB38HR41</accession>
<name>A0AB38HR41_9HYPH</name>
<evidence type="ECO:0000313" key="1">
    <source>
        <dbReference type="EMBL" id="TBC01441.1"/>
    </source>
</evidence>
<protein>
    <submittedName>
        <fullName evidence="1">Uncharacterized protein</fullName>
    </submittedName>
</protein>
<sequence length="83" mass="9280">MFEEERGSLVHYVGTFDGFHCAPATCTVRFENTNTPSSQSASTYTSYAAKIAIRQDDVNVSEHPHFFGRGETVHDECAHLWLA</sequence>
<proteinExistence type="predicted"/>
<evidence type="ECO:0000313" key="2">
    <source>
        <dbReference type="Proteomes" id="UP000294215"/>
    </source>
</evidence>
<dbReference type="AlphaFoldDB" id="A0AB38HR41"/>
<dbReference type="EMBL" id="SIMR01000010">
    <property type="protein sequence ID" value="TBC01441.1"/>
    <property type="molecule type" value="Genomic_DNA"/>
</dbReference>
<gene>
    <name evidence="1" type="ORF">ELH40_38320</name>
</gene>
<organism evidence="1 2">
    <name type="scientific">Rhizobium ruizarguesonis</name>
    <dbReference type="NCBI Taxonomy" id="2081791"/>
    <lineage>
        <taxon>Bacteria</taxon>
        <taxon>Pseudomonadati</taxon>
        <taxon>Pseudomonadota</taxon>
        <taxon>Alphaproteobacteria</taxon>
        <taxon>Hyphomicrobiales</taxon>
        <taxon>Rhizobiaceae</taxon>
        <taxon>Rhizobium/Agrobacterium group</taxon>
        <taxon>Rhizobium</taxon>
    </lineage>
</organism>
<reference evidence="1 2" key="1">
    <citation type="submission" date="2019-02" db="EMBL/GenBank/DDBJ databases">
        <title>The genomic architecture of introgression among sibling species of bacteria.</title>
        <authorList>
            <person name="Cavassim M.I.A."/>
            <person name="Moeskjaer S."/>
            <person name="Moslemi C."/>
            <person name="Fields B."/>
            <person name="Bachmann A."/>
            <person name="Vilhjalmsson B."/>
            <person name="Schierup M.H."/>
            <person name="Young J.P.W."/>
            <person name="Andersen S.U."/>
        </authorList>
    </citation>
    <scope>NUCLEOTIDE SEQUENCE [LARGE SCALE GENOMIC DNA]</scope>
    <source>
        <strain evidence="1 2">SM92</strain>
    </source>
</reference>
<comment type="caution">
    <text evidence="1">The sequence shown here is derived from an EMBL/GenBank/DDBJ whole genome shotgun (WGS) entry which is preliminary data.</text>
</comment>